<dbReference type="EMBL" id="ON529855">
    <property type="protein sequence ID" value="USN15014.1"/>
    <property type="molecule type" value="Genomic_DNA"/>
</dbReference>
<keyword evidence="3" id="KW-1185">Reference proteome</keyword>
<proteinExistence type="predicted"/>
<sequence>MDFNSIFLAVKAALEAGAKQAVTIVKETKIAAAMIFILGVMSGCVLYA</sequence>
<keyword evidence="1" id="KW-0812">Transmembrane</keyword>
<evidence type="ECO:0000313" key="3">
    <source>
        <dbReference type="Proteomes" id="UP001057221"/>
    </source>
</evidence>
<gene>
    <name evidence="2" type="ORF">DOMOVOI_05640</name>
</gene>
<dbReference type="Proteomes" id="UP001057221">
    <property type="component" value="Segment"/>
</dbReference>
<reference evidence="2 3" key="1">
    <citation type="submission" date="2022-05" db="EMBL/GenBank/DDBJ databases">
        <authorList>
            <person name="Friedrich I."/>
            <person name="Poehlein A."/>
            <person name="Schneider D."/>
            <person name="Hertel R."/>
            <person name="Daniel R."/>
        </authorList>
    </citation>
    <scope>NUCLEOTIDE SEQUENCE [LARGE SCALE GENOMIC DNA]</scope>
</reference>
<feature type="transmembrane region" description="Helical" evidence="1">
    <location>
        <begin position="28"/>
        <end position="47"/>
    </location>
</feature>
<protein>
    <submittedName>
        <fullName evidence="2">Uncharacterized protein</fullName>
    </submittedName>
</protein>
<accession>A0A9E7MRB8</accession>
<name>A0A9E7MRB8_9CAUD</name>
<keyword evidence="1" id="KW-0472">Membrane</keyword>
<keyword evidence="1" id="KW-1133">Transmembrane helix</keyword>
<evidence type="ECO:0000313" key="2">
    <source>
        <dbReference type="EMBL" id="USN15014.1"/>
    </source>
</evidence>
<evidence type="ECO:0000256" key="1">
    <source>
        <dbReference type="SAM" id="Phobius"/>
    </source>
</evidence>
<organism evidence="2 3">
    <name type="scientific">Brevundimonas phage vB_BpoS-Domovoi</name>
    <dbReference type="NCBI Taxonomy" id="2948598"/>
    <lineage>
        <taxon>Viruses</taxon>
        <taxon>Duplodnaviria</taxon>
        <taxon>Heunggongvirae</taxon>
        <taxon>Uroviricota</taxon>
        <taxon>Caudoviricetes</taxon>
        <taxon>Jeanschmidtviridae</taxon>
        <taxon>Marchewkavirus</taxon>
        <taxon>Marchewkavirus domovoi</taxon>
    </lineage>
</organism>